<organism evidence="1 2">
    <name type="scientific">Pleuronectes platessa</name>
    <name type="common">European plaice</name>
    <dbReference type="NCBI Taxonomy" id="8262"/>
    <lineage>
        <taxon>Eukaryota</taxon>
        <taxon>Metazoa</taxon>
        <taxon>Chordata</taxon>
        <taxon>Craniata</taxon>
        <taxon>Vertebrata</taxon>
        <taxon>Euteleostomi</taxon>
        <taxon>Actinopterygii</taxon>
        <taxon>Neopterygii</taxon>
        <taxon>Teleostei</taxon>
        <taxon>Neoteleostei</taxon>
        <taxon>Acanthomorphata</taxon>
        <taxon>Carangaria</taxon>
        <taxon>Pleuronectiformes</taxon>
        <taxon>Pleuronectoidei</taxon>
        <taxon>Pleuronectidae</taxon>
        <taxon>Pleuronectes</taxon>
    </lineage>
</organism>
<sequence>MLRRKRSVSFGGFGWIDKSTVSALRARQRADSPSVQESLKKYFPNLFSGSFNCVVFSLPAPGPTCRDANGFLFLRCEAGVLDGDLGLVINSMCDCDGQTLEEGGDSDGFMVQPLGRLHRVRPQTS</sequence>
<dbReference type="AlphaFoldDB" id="A0A9N7Y8W4"/>
<proteinExistence type="predicted"/>
<comment type="caution">
    <text evidence="1">The sequence shown here is derived from an EMBL/GenBank/DDBJ whole genome shotgun (WGS) entry which is preliminary data.</text>
</comment>
<evidence type="ECO:0000313" key="2">
    <source>
        <dbReference type="Proteomes" id="UP001153269"/>
    </source>
</evidence>
<evidence type="ECO:0000313" key="1">
    <source>
        <dbReference type="EMBL" id="CAB1415624.1"/>
    </source>
</evidence>
<gene>
    <name evidence="1" type="ORF">PLEPLA_LOCUS3341</name>
</gene>
<dbReference type="EMBL" id="CADEAL010000165">
    <property type="protein sequence ID" value="CAB1415624.1"/>
    <property type="molecule type" value="Genomic_DNA"/>
</dbReference>
<accession>A0A9N7Y8W4</accession>
<keyword evidence="2" id="KW-1185">Reference proteome</keyword>
<name>A0A9N7Y8W4_PLEPL</name>
<reference evidence="1" key="1">
    <citation type="submission" date="2020-03" db="EMBL/GenBank/DDBJ databases">
        <authorList>
            <person name="Weist P."/>
        </authorList>
    </citation>
    <scope>NUCLEOTIDE SEQUENCE</scope>
</reference>
<dbReference type="Proteomes" id="UP001153269">
    <property type="component" value="Unassembled WGS sequence"/>
</dbReference>
<protein>
    <submittedName>
        <fullName evidence="1">Uncharacterized protein</fullName>
    </submittedName>
</protein>